<dbReference type="InterPro" id="IPR018170">
    <property type="entry name" value="Aldo/ket_reductase_CS"/>
</dbReference>
<keyword evidence="10" id="KW-1185">Reference proteome</keyword>
<comment type="similarity">
    <text evidence="1">Belongs to the aldo/keto reductase family.</text>
</comment>
<evidence type="ECO:0000313" key="8">
    <source>
        <dbReference type="EMBL" id="KFI48834.1"/>
    </source>
</evidence>
<dbReference type="PRINTS" id="PR00069">
    <property type="entry name" value="ALDKETRDTASE"/>
</dbReference>
<proteinExistence type="inferred from homology"/>
<evidence type="ECO:0000313" key="11">
    <source>
        <dbReference type="Proteomes" id="UP000583419"/>
    </source>
</evidence>
<dbReference type="PANTHER" id="PTHR43827">
    <property type="entry name" value="2,5-DIKETO-D-GLUCONIC ACID REDUCTASE"/>
    <property type="match status" value="1"/>
</dbReference>
<dbReference type="PIRSF" id="PIRSF000097">
    <property type="entry name" value="AKR"/>
    <property type="match status" value="1"/>
</dbReference>
<dbReference type="GeneID" id="303203499"/>
<evidence type="ECO:0000256" key="2">
    <source>
        <dbReference type="ARBA" id="ARBA00022857"/>
    </source>
</evidence>
<dbReference type="InterPro" id="IPR020471">
    <property type="entry name" value="AKR"/>
</dbReference>
<protein>
    <submittedName>
        <fullName evidence="9">Aldo/keto reductase</fullName>
    </submittedName>
    <submittedName>
        <fullName evidence="8">Organophosphate reductase</fullName>
        <ecNumber evidence="8">1.1.1.188</ecNumber>
    </submittedName>
</protein>
<dbReference type="PANTHER" id="PTHR43827:SF3">
    <property type="entry name" value="NADP-DEPENDENT OXIDOREDUCTASE DOMAIN-CONTAINING PROTEIN"/>
    <property type="match status" value="1"/>
</dbReference>
<feature type="site" description="Lowers pKa of active site Tyr" evidence="6">
    <location>
        <position position="79"/>
    </location>
</feature>
<dbReference type="CDD" id="cd19071">
    <property type="entry name" value="AKR_AKR1-5-like"/>
    <property type="match status" value="1"/>
</dbReference>
<evidence type="ECO:0000256" key="6">
    <source>
        <dbReference type="PIRSR" id="PIRSR000097-3"/>
    </source>
</evidence>
<evidence type="ECO:0000259" key="7">
    <source>
        <dbReference type="Pfam" id="PF00248"/>
    </source>
</evidence>
<accession>A0A086ZQN4</accession>
<reference evidence="9 11" key="2">
    <citation type="submission" date="2020-04" db="EMBL/GenBank/DDBJ databases">
        <authorList>
            <person name="Hitch T.C.A."/>
            <person name="Wylensek D."/>
            <person name="Clavel T."/>
        </authorList>
    </citation>
    <scope>NUCLEOTIDE SEQUENCE [LARGE SCALE GENOMIC DNA]</scope>
    <source>
        <strain evidence="9 11">WCA-130-P53-4B</strain>
    </source>
</reference>
<dbReference type="GO" id="GO:0047017">
    <property type="term" value="F:prostaglandin F synthase activity"/>
    <property type="evidence" value="ECO:0007669"/>
    <property type="project" value="UniProtKB-EC"/>
</dbReference>
<comment type="caution">
    <text evidence="8">The sequence shown here is derived from an EMBL/GenBank/DDBJ whole genome shotgun (WGS) entry which is preliminary data.</text>
</comment>
<evidence type="ECO:0000256" key="1">
    <source>
        <dbReference type="ARBA" id="ARBA00007905"/>
    </source>
</evidence>
<dbReference type="PROSITE" id="PS00062">
    <property type="entry name" value="ALDOKETO_REDUCTASE_2"/>
    <property type="match status" value="1"/>
</dbReference>
<feature type="active site" description="Proton donor" evidence="4">
    <location>
        <position position="54"/>
    </location>
</feature>
<dbReference type="OrthoDB" id="9804790at2"/>
<dbReference type="PROSITE" id="PS00063">
    <property type="entry name" value="ALDOKETO_REDUCTASE_3"/>
    <property type="match status" value="1"/>
</dbReference>
<dbReference type="InterPro" id="IPR023210">
    <property type="entry name" value="NADP_OxRdtase_dom"/>
</dbReference>
<dbReference type="EMBL" id="JGYQ01000006">
    <property type="protein sequence ID" value="KFI48834.1"/>
    <property type="molecule type" value="Genomic_DNA"/>
</dbReference>
<evidence type="ECO:0000313" key="10">
    <source>
        <dbReference type="Proteomes" id="UP000029093"/>
    </source>
</evidence>
<dbReference type="AlphaFoldDB" id="A0A086ZQN4"/>
<keyword evidence="2" id="KW-0521">NADP</keyword>
<dbReference type="Pfam" id="PF00248">
    <property type="entry name" value="Aldo_ket_red"/>
    <property type="match status" value="1"/>
</dbReference>
<gene>
    <name evidence="8" type="ORF">BBOU_0296</name>
    <name evidence="9" type="ORF">HF843_06925</name>
</gene>
<dbReference type="Gene3D" id="3.20.20.100">
    <property type="entry name" value="NADP-dependent oxidoreductase domain"/>
    <property type="match status" value="1"/>
</dbReference>
<name>A0A086ZQN4_9BIFI</name>
<dbReference type="RefSeq" id="WP_033490577.1">
    <property type="nucleotide sequence ID" value="NZ_JABAGJ010000009.1"/>
</dbReference>
<organism evidence="8 10">
    <name type="scientific">Bifidobacterium boum</name>
    <dbReference type="NCBI Taxonomy" id="78343"/>
    <lineage>
        <taxon>Bacteria</taxon>
        <taxon>Bacillati</taxon>
        <taxon>Actinomycetota</taxon>
        <taxon>Actinomycetes</taxon>
        <taxon>Bifidobacteriales</taxon>
        <taxon>Bifidobacteriaceae</taxon>
        <taxon>Bifidobacterium</taxon>
    </lineage>
</organism>
<evidence type="ECO:0000256" key="3">
    <source>
        <dbReference type="ARBA" id="ARBA00023002"/>
    </source>
</evidence>
<dbReference type="EC" id="1.1.1.188" evidence="8"/>
<dbReference type="Proteomes" id="UP000583419">
    <property type="component" value="Unassembled WGS sequence"/>
</dbReference>
<evidence type="ECO:0000313" key="9">
    <source>
        <dbReference type="EMBL" id="NMF02898.1"/>
    </source>
</evidence>
<evidence type="ECO:0000256" key="5">
    <source>
        <dbReference type="PIRSR" id="PIRSR000097-2"/>
    </source>
</evidence>
<dbReference type="InterPro" id="IPR036812">
    <property type="entry name" value="NAD(P)_OxRdtase_dom_sf"/>
</dbReference>
<keyword evidence="3 8" id="KW-0560">Oxidoreductase</keyword>
<dbReference type="FunFam" id="3.20.20.100:FF:000015">
    <property type="entry name" value="Oxidoreductase, aldo/keto reductase family"/>
    <property type="match status" value="1"/>
</dbReference>
<dbReference type="EMBL" id="JABAGJ010000009">
    <property type="protein sequence ID" value="NMF02898.1"/>
    <property type="molecule type" value="Genomic_DNA"/>
</dbReference>
<dbReference type="PROSITE" id="PS00798">
    <property type="entry name" value="ALDOKETO_REDUCTASE_1"/>
    <property type="match status" value="1"/>
</dbReference>
<dbReference type="Proteomes" id="UP000029093">
    <property type="component" value="Unassembled WGS sequence"/>
</dbReference>
<reference evidence="8 10" key="1">
    <citation type="submission" date="2014-03" db="EMBL/GenBank/DDBJ databases">
        <title>Genomics of Bifidobacteria.</title>
        <authorList>
            <person name="Ventura M."/>
            <person name="Milani C."/>
            <person name="Lugli G.A."/>
        </authorList>
    </citation>
    <scope>NUCLEOTIDE SEQUENCE [LARGE SCALE GENOMIC DNA]</scope>
    <source>
        <strain evidence="8 10">LMG 10736</strain>
    </source>
</reference>
<dbReference type="SUPFAM" id="SSF51430">
    <property type="entry name" value="NAD(P)-linked oxidoreductase"/>
    <property type="match status" value="1"/>
</dbReference>
<evidence type="ECO:0000256" key="4">
    <source>
        <dbReference type="PIRSR" id="PIRSR000097-1"/>
    </source>
</evidence>
<feature type="domain" description="NADP-dependent oxidoreductase" evidence="7">
    <location>
        <begin position="22"/>
        <end position="270"/>
    </location>
</feature>
<feature type="binding site" evidence="5">
    <location>
        <position position="112"/>
    </location>
    <ligand>
        <name>substrate</name>
    </ligand>
</feature>
<sequence length="285" mass="31365">MAFTSCTDTFTLRNAVGIPCIGYGTFETPADTARKAVREALEVGYRHIDTAAVYGNQQGVGEGIRDSAIPRASIFLTSKLWNTERGYDATMAAFDKTLNELGTDYLDLYLIHWPANRKQYGDRAEELNAETWRAFEELYSSGRVKAIGVSNFLPHHLQALESTATVKPMVDQIEVHPGWPQAEAVAYCQAHGIQVEAWGPFGHKDVLNDPTLVAIGKKHGKSSAQVCVRWALQHNVLPLPKSVHADRMKANMNVFDFELNDTEIAAIDALQGIGGSCANPDEVDF</sequence>